<dbReference type="AlphaFoldDB" id="A0A3P6RBI0"/>
<proteinExistence type="predicted"/>
<keyword evidence="3" id="KW-1185">Reference proteome</keyword>
<feature type="compositionally biased region" description="Low complexity" evidence="1">
    <location>
        <begin position="14"/>
        <end position="26"/>
    </location>
</feature>
<evidence type="ECO:0000313" key="2">
    <source>
        <dbReference type="EMBL" id="VDK41271.1"/>
    </source>
</evidence>
<sequence length="47" mass="5525">MFSRRLLPKPRPLSPVSHRSSQPTSPLLPLLYQHSLYPKLMLRNRTL</sequence>
<feature type="region of interest" description="Disordered" evidence="1">
    <location>
        <begin position="1"/>
        <end position="26"/>
    </location>
</feature>
<name>A0A3P6RBI0_DIBLA</name>
<dbReference type="Proteomes" id="UP000281553">
    <property type="component" value="Unassembled WGS sequence"/>
</dbReference>
<protein>
    <submittedName>
        <fullName evidence="2">Uncharacterized protein</fullName>
    </submittedName>
</protein>
<reference evidence="2 3" key="1">
    <citation type="submission" date="2018-11" db="EMBL/GenBank/DDBJ databases">
        <authorList>
            <consortium name="Pathogen Informatics"/>
        </authorList>
    </citation>
    <scope>NUCLEOTIDE SEQUENCE [LARGE SCALE GENOMIC DNA]</scope>
</reference>
<dbReference type="EMBL" id="UYRU01007612">
    <property type="protein sequence ID" value="VDK41271.1"/>
    <property type="molecule type" value="Genomic_DNA"/>
</dbReference>
<organism evidence="2 3">
    <name type="scientific">Dibothriocephalus latus</name>
    <name type="common">Fish tapeworm</name>
    <name type="synonym">Diphyllobothrium latum</name>
    <dbReference type="NCBI Taxonomy" id="60516"/>
    <lineage>
        <taxon>Eukaryota</taxon>
        <taxon>Metazoa</taxon>
        <taxon>Spiralia</taxon>
        <taxon>Lophotrochozoa</taxon>
        <taxon>Platyhelminthes</taxon>
        <taxon>Cestoda</taxon>
        <taxon>Eucestoda</taxon>
        <taxon>Diphyllobothriidea</taxon>
        <taxon>Diphyllobothriidae</taxon>
        <taxon>Dibothriocephalus</taxon>
    </lineage>
</organism>
<accession>A0A3P6RBI0</accession>
<evidence type="ECO:0000256" key="1">
    <source>
        <dbReference type="SAM" id="MobiDB-lite"/>
    </source>
</evidence>
<evidence type="ECO:0000313" key="3">
    <source>
        <dbReference type="Proteomes" id="UP000281553"/>
    </source>
</evidence>
<gene>
    <name evidence="2" type="ORF">DILT_LOCUS1223</name>
</gene>